<accession>A0AAX2QPS1</accession>
<gene>
    <name evidence="1" type="ORF">EV131_103462</name>
</gene>
<evidence type="ECO:0000313" key="2">
    <source>
        <dbReference type="Proteomes" id="UP000295021"/>
    </source>
</evidence>
<proteinExistence type="predicted"/>
<dbReference type="EMBL" id="SMBI01000003">
    <property type="protein sequence ID" value="TCU27430.1"/>
    <property type="molecule type" value="Genomic_DNA"/>
</dbReference>
<dbReference type="Proteomes" id="UP000295021">
    <property type="component" value="Unassembled WGS sequence"/>
</dbReference>
<evidence type="ECO:0000313" key="1">
    <source>
        <dbReference type="EMBL" id="TCU27430.1"/>
    </source>
</evidence>
<comment type="caution">
    <text evidence="1">The sequence shown here is derived from an EMBL/GenBank/DDBJ whole genome shotgun (WGS) entry which is preliminary data.</text>
</comment>
<reference evidence="1 2" key="1">
    <citation type="submission" date="2019-03" db="EMBL/GenBank/DDBJ databases">
        <title>Genomic Encyclopedia of Type Strains, Phase IV (KMG-V): Genome sequencing to study the core and pangenomes of soil and plant-associated prokaryotes.</title>
        <authorList>
            <person name="Whitman W."/>
        </authorList>
    </citation>
    <scope>NUCLEOTIDE SEQUENCE [LARGE SCALE GENOMIC DNA]</scope>
    <source>
        <strain evidence="1 2">FB403</strain>
    </source>
</reference>
<dbReference type="AlphaFoldDB" id="A0AAX2QPS1"/>
<name>A0AAX2QPS1_9HYPH</name>
<protein>
    <submittedName>
        <fullName evidence="1">Uncharacterized protein</fullName>
    </submittedName>
</protein>
<organism evidence="1 2">
    <name type="scientific">Rhizobium laguerreae</name>
    <dbReference type="NCBI Taxonomy" id="1076926"/>
    <lineage>
        <taxon>Bacteria</taxon>
        <taxon>Pseudomonadati</taxon>
        <taxon>Pseudomonadota</taxon>
        <taxon>Alphaproteobacteria</taxon>
        <taxon>Hyphomicrobiales</taxon>
        <taxon>Rhizobiaceae</taxon>
        <taxon>Rhizobium/Agrobacterium group</taxon>
        <taxon>Rhizobium</taxon>
    </lineage>
</organism>
<sequence>MKCMLRQSNIEFQPSGSHNDITIWLFQIRISVPISVSIRKGHLAISRQCFTDRQLTSGAGLKGD</sequence>